<evidence type="ECO:0008006" key="4">
    <source>
        <dbReference type="Google" id="ProtNLM"/>
    </source>
</evidence>
<sequence>MIPSDDYERMGWENDNQVSKRPPPNLSHLQISSCYFQTSAKVLTYFFNLNAPITSLEFSVCYVVESFPPDVELPSTLQSLKITSCHALTTISGEFLSSCSNSLRELTIENCDNLVCLPRSLSTLQSLRILSLLECPKLVILKDCGLPTALTHLTIKNCDEMKAVSNLRLTKLTSLTHLELEEFQETSRHEAGCLPESIEELIIWDLPRLESLSGVLPTLKNLR</sequence>
<dbReference type="GO" id="GO:0006952">
    <property type="term" value="P:defense response"/>
    <property type="evidence" value="ECO:0007669"/>
    <property type="project" value="UniProtKB-KW"/>
</dbReference>
<evidence type="ECO:0000313" key="2">
    <source>
        <dbReference type="EnsemblPlants" id="Kaladp0048s0214.1.v1.1.CDS.1"/>
    </source>
</evidence>
<accession>A0A7N0TXA2</accession>
<keyword evidence="3" id="KW-1185">Reference proteome</keyword>
<dbReference type="SUPFAM" id="SSF52058">
    <property type="entry name" value="L domain-like"/>
    <property type="match status" value="1"/>
</dbReference>
<dbReference type="EnsemblPlants" id="Kaladp0048s0214.1.v1.1">
    <property type="protein sequence ID" value="Kaladp0048s0214.1.v1.1.CDS.1"/>
    <property type="gene ID" value="Kaladp0048s0214.v1.1"/>
</dbReference>
<dbReference type="Gene3D" id="3.80.10.10">
    <property type="entry name" value="Ribonuclease Inhibitor"/>
    <property type="match status" value="1"/>
</dbReference>
<dbReference type="InterPro" id="IPR032675">
    <property type="entry name" value="LRR_dom_sf"/>
</dbReference>
<reference evidence="2" key="1">
    <citation type="submission" date="2021-01" db="UniProtKB">
        <authorList>
            <consortium name="EnsemblPlants"/>
        </authorList>
    </citation>
    <scope>IDENTIFICATION</scope>
</reference>
<dbReference type="Proteomes" id="UP000594263">
    <property type="component" value="Unplaced"/>
</dbReference>
<name>A0A7N0TXA2_KALFE</name>
<evidence type="ECO:0000313" key="3">
    <source>
        <dbReference type="Proteomes" id="UP000594263"/>
    </source>
</evidence>
<dbReference type="PANTHER" id="PTHR36766">
    <property type="entry name" value="PLANT BROAD-SPECTRUM MILDEW RESISTANCE PROTEIN RPW8"/>
    <property type="match status" value="1"/>
</dbReference>
<proteinExistence type="predicted"/>
<organism evidence="2 3">
    <name type="scientific">Kalanchoe fedtschenkoi</name>
    <name type="common">Lavender scallops</name>
    <name type="synonym">South American air plant</name>
    <dbReference type="NCBI Taxonomy" id="63787"/>
    <lineage>
        <taxon>Eukaryota</taxon>
        <taxon>Viridiplantae</taxon>
        <taxon>Streptophyta</taxon>
        <taxon>Embryophyta</taxon>
        <taxon>Tracheophyta</taxon>
        <taxon>Spermatophyta</taxon>
        <taxon>Magnoliopsida</taxon>
        <taxon>eudicotyledons</taxon>
        <taxon>Gunneridae</taxon>
        <taxon>Pentapetalae</taxon>
        <taxon>Saxifragales</taxon>
        <taxon>Crassulaceae</taxon>
        <taxon>Kalanchoe</taxon>
    </lineage>
</organism>
<keyword evidence="1" id="KW-0611">Plant defense</keyword>
<dbReference type="PANTHER" id="PTHR36766:SF30">
    <property type="entry name" value="TIR-NBS TYPE DISEASE RESISTANCE PROTEIN-RELATED"/>
    <property type="match status" value="1"/>
</dbReference>
<protein>
    <recommendedName>
        <fullName evidence="4">Disease resistance protein</fullName>
    </recommendedName>
</protein>
<dbReference type="Gramene" id="Kaladp0048s0214.1.v1.1">
    <property type="protein sequence ID" value="Kaladp0048s0214.1.v1.1.CDS.1"/>
    <property type="gene ID" value="Kaladp0048s0214.v1.1"/>
</dbReference>
<dbReference type="AlphaFoldDB" id="A0A7N0TXA2"/>
<evidence type="ECO:0000256" key="1">
    <source>
        <dbReference type="ARBA" id="ARBA00022821"/>
    </source>
</evidence>